<gene>
    <name evidence="1" type="ORF">D1868_07710</name>
</gene>
<sequence length="65" mass="7490">MIILPRLQGDCHGLRTLKTIIDVLPSEHSDLLAGRDEIEVDDKLYNIFVELESQVPFDWRGKNIL</sequence>
<evidence type="ECO:0000313" key="2">
    <source>
        <dbReference type="Proteomes" id="UP000423396"/>
    </source>
</evidence>
<dbReference type="KEGG" id="sazo:D1868_07710"/>
<protein>
    <submittedName>
        <fullName evidence="1">Uncharacterized protein</fullName>
    </submittedName>
</protein>
<dbReference type="GeneID" id="42798947"/>
<name>A0A650CQ77_9CREN</name>
<proteinExistence type="predicted"/>
<keyword evidence="2" id="KW-1185">Reference proteome</keyword>
<evidence type="ECO:0000313" key="1">
    <source>
        <dbReference type="EMBL" id="QGR19875.1"/>
    </source>
</evidence>
<accession>A0A650CQ77</accession>
<dbReference type="OrthoDB" id="40552at2157"/>
<reference evidence="1 2" key="1">
    <citation type="submission" date="2019-10" db="EMBL/GenBank/DDBJ databases">
        <title>Genome Sequences from Six Type Strain Members of the Archaeal Family Sulfolobaceae: Acidianus ambivalens, Acidianus infernus, Metallosphaera prunae, Stygiolobus azoricus, Sulfolobus metallicus, and Sulfurisphaera ohwakuensis.</title>
        <authorList>
            <person name="Counts J.A."/>
            <person name="Kelly R.M."/>
        </authorList>
    </citation>
    <scope>NUCLEOTIDE SEQUENCE [LARGE SCALE GENOMIC DNA]</scope>
    <source>
        <strain evidence="1 2">FC6</strain>
    </source>
</reference>
<dbReference type="RefSeq" id="WP_156007089.1">
    <property type="nucleotide sequence ID" value="NZ_CP045483.1"/>
</dbReference>
<dbReference type="Proteomes" id="UP000423396">
    <property type="component" value="Chromosome"/>
</dbReference>
<dbReference type="AlphaFoldDB" id="A0A650CQ77"/>
<dbReference type="EMBL" id="CP045483">
    <property type="protein sequence ID" value="QGR19875.1"/>
    <property type="molecule type" value="Genomic_DNA"/>
</dbReference>
<organism evidence="1 2">
    <name type="scientific">Stygiolobus azoricus</name>
    <dbReference type="NCBI Taxonomy" id="41675"/>
    <lineage>
        <taxon>Archaea</taxon>
        <taxon>Thermoproteota</taxon>
        <taxon>Thermoprotei</taxon>
        <taxon>Sulfolobales</taxon>
        <taxon>Sulfolobaceae</taxon>
        <taxon>Stygiolobus</taxon>
    </lineage>
</organism>